<keyword evidence="1" id="KW-1133">Transmembrane helix</keyword>
<feature type="transmembrane region" description="Helical" evidence="1">
    <location>
        <begin position="38"/>
        <end position="57"/>
    </location>
</feature>
<accession>A0AAD3GAA2</accession>
<dbReference type="EMBL" id="BJCK01000039">
    <property type="protein sequence ID" value="GCL59304.1"/>
    <property type="molecule type" value="Genomic_DNA"/>
</dbReference>
<evidence type="ECO:0000256" key="1">
    <source>
        <dbReference type="SAM" id="Phobius"/>
    </source>
</evidence>
<dbReference type="Proteomes" id="UP000441080">
    <property type="component" value="Unassembled WGS sequence"/>
</dbReference>
<keyword evidence="1" id="KW-0812">Transmembrane</keyword>
<sequence length="60" mass="6268">MLEIVAGILLNRWLFGPMIAVMVILINAGPGLDREKLAAQGTVALGLGLLLAAYFNLSSG</sequence>
<feature type="transmembrane region" description="Helical" evidence="1">
    <location>
        <begin position="12"/>
        <end position="32"/>
    </location>
</feature>
<protein>
    <submittedName>
        <fullName evidence="2">Na+/H+-exchanging protein</fullName>
    </submittedName>
</protein>
<reference evidence="2 3" key="1">
    <citation type="submission" date="2019-02" db="EMBL/GenBank/DDBJ databases">
        <title>Draft genome sequence of Arthrospira platensis NIES-3807.</title>
        <authorList>
            <person name="Yamaguchi H."/>
            <person name="Suzuki S."/>
            <person name="Kawachi M."/>
        </authorList>
    </citation>
    <scope>NUCLEOTIDE SEQUENCE [LARGE SCALE GENOMIC DNA]</scope>
    <source>
        <strain evidence="2 3">NIES-3807</strain>
    </source>
</reference>
<comment type="caution">
    <text evidence="2">The sequence shown here is derived from an EMBL/GenBank/DDBJ whole genome shotgun (WGS) entry which is preliminary data.</text>
</comment>
<dbReference type="AlphaFoldDB" id="A0AAD3GAA2"/>
<name>A0AAD3GAA2_MICAE</name>
<dbReference type="RefSeq" id="WP_158657253.1">
    <property type="nucleotide sequence ID" value="NZ_BJCK01000039.1"/>
</dbReference>
<gene>
    <name evidence="2" type="ORF">NIES3807_24770</name>
</gene>
<keyword evidence="1" id="KW-0472">Membrane</keyword>
<evidence type="ECO:0000313" key="3">
    <source>
        <dbReference type="Proteomes" id="UP000441080"/>
    </source>
</evidence>
<proteinExistence type="predicted"/>
<evidence type="ECO:0000313" key="2">
    <source>
        <dbReference type="EMBL" id="GCL59304.1"/>
    </source>
</evidence>
<organism evidence="2 3">
    <name type="scientific">Microcystis aeruginosa NIES-3807</name>
    <dbReference type="NCBI Taxonomy" id="2517785"/>
    <lineage>
        <taxon>Bacteria</taxon>
        <taxon>Bacillati</taxon>
        <taxon>Cyanobacteriota</taxon>
        <taxon>Cyanophyceae</taxon>
        <taxon>Oscillatoriophycideae</taxon>
        <taxon>Chroococcales</taxon>
        <taxon>Microcystaceae</taxon>
        <taxon>Microcystis</taxon>
    </lineage>
</organism>